<dbReference type="Proteomes" id="UP001073227">
    <property type="component" value="Unassembled WGS sequence"/>
</dbReference>
<dbReference type="Pfam" id="PF08447">
    <property type="entry name" value="PAS_3"/>
    <property type="match status" value="2"/>
</dbReference>
<dbReference type="RefSeq" id="WP_267655854.1">
    <property type="nucleotide sequence ID" value="NZ_JAOVZR010000001.1"/>
</dbReference>
<sequence>MNINNLTDIHTCESDTWERALDAAGLGVWNWDLRTGRCDYSEPWCRMLGYQRSDFADDADLWLMLVHPDDRERSIRSGDLHIAGETESIETELRLRHKDGHWIWVLDRGAVVERDNAGRPLRVVGVQTDITRHKQAERNLRRVNERFRLTLAASGMGIWHFDIDRQQSNWDARTREIFGLAPGPEDVVPAAWHGHLHPDDQERTEREHLQALTNSTEVTLRYRIIREDGEIRHVETLAKFVPEEDSSGFLVGTIRDVTDEVSAADALLAEKERYKVTLESISDAVISTDVDGRITFGNPAASKMLARTQPELVGEPFAEVFGAELAEAGSEAPVDIDGDCTVTGLKSGIFKCRRSPILSSNGELWGSVCTFQDVTEEAKRQRELAYAARHDALSGLLNRVAFDEELENAIVSADKTPFAILYIDLDHFKALNDCAGHAAGDEALRMIASSVSENLPAGAVFARLGGDEFAILLPASNEASAKTTADTVIEAVRSVDLRFTDVRQPLGCSVGIAIINDTSVIPADAMARADDACYAAKSAGRSRHSTFAEDTSFLTSGLTAARRVAELTEAIGENRIKLFGQEIRSMKTPHEWSGRIEILARLQDRDGKIIPPGDFIPAAERFGMASTLDRWIINSALSKYGPVMEAVGLTLGFNLSAQTLCDPQLWPFIKSAIEKTGAPSARIAFEITETAAVTCFETADQFVRNAREHGCTVCLDDFGSGLSSFDYLRQFPINCIKIDGSFVEKLTESRFDRAIVSSMTGIAKELGLYIVAEKIEDEATVEQLRQIGVTFGQGFHLHRPEPLADLVERRLATSLKKIA</sequence>
<dbReference type="InterPro" id="IPR000014">
    <property type="entry name" value="PAS"/>
</dbReference>
<feature type="domain" description="EAL" evidence="3">
    <location>
        <begin position="560"/>
        <end position="814"/>
    </location>
</feature>
<dbReference type="InterPro" id="IPR052155">
    <property type="entry name" value="Biofilm_reg_signaling"/>
</dbReference>
<dbReference type="Pfam" id="PF00989">
    <property type="entry name" value="PAS"/>
    <property type="match status" value="1"/>
</dbReference>
<feature type="domain" description="PAC" evidence="2">
    <location>
        <begin position="218"/>
        <end position="269"/>
    </location>
</feature>
<protein>
    <submittedName>
        <fullName evidence="5">EAL domain-containing protein</fullName>
    </submittedName>
</protein>
<evidence type="ECO:0000313" key="6">
    <source>
        <dbReference type="Proteomes" id="UP001073227"/>
    </source>
</evidence>
<dbReference type="CDD" id="cd01948">
    <property type="entry name" value="EAL"/>
    <property type="match status" value="1"/>
</dbReference>
<dbReference type="InterPro" id="IPR035965">
    <property type="entry name" value="PAS-like_dom_sf"/>
</dbReference>
<evidence type="ECO:0000259" key="3">
    <source>
        <dbReference type="PROSITE" id="PS50883"/>
    </source>
</evidence>
<dbReference type="Pfam" id="PF00563">
    <property type="entry name" value="EAL"/>
    <property type="match status" value="1"/>
</dbReference>
<keyword evidence="6" id="KW-1185">Reference proteome</keyword>
<dbReference type="SMART" id="SM00052">
    <property type="entry name" value="EAL"/>
    <property type="match status" value="1"/>
</dbReference>
<organism evidence="5 6">
    <name type="scientific">Hoeflea algicola</name>
    <dbReference type="NCBI Taxonomy" id="2983763"/>
    <lineage>
        <taxon>Bacteria</taxon>
        <taxon>Pseudomonadati</taxon>
        <taxon>Pseudomonadota</taxon>
        <taxon>Alphaproteobacteria</taxon>
        <taxon>Hyphomicrobiales</taxon>
        <taxon>Rhizobiaceae</taxon>
        <taxon>Hoeflea</taxon>
    </lineage>
</organism>
<dbReference type="EMBL" id="JAOVZR010000001">
    <property type="protein sequence ID" value="MCY0150414.1"/>
    <property type="molecule type" value="Genomic_DNA"/>
</dbReference>
<feature type="domain" description="PAS" evidence="1">
    <location>
        <begin position="270"/>
        <end position="324"/>
    </location>
</feature>
<dbReference type="Gene3D" id="3.20.20.450">
    <property type="entry name" value="EAL domain"/>
    <property type="match status" value="1"/>
</dbReference>
<dbReference type="SMART" id="SM00267">
    <property type="entry name" value="GGDEF"/>
    <property type="match status" value="1"/>
</dbReference>
<dbReference type="InterPro" id="IPR035919">
    <property type="entry name" value="EAL_sf"/>
</dbReference>
<dbReference type="InterPro" id="IPR001610">
    <property type="entry name" value="PAC"/>
</dbReference>
<dbReference type="CDD" id="cd01949">
    <property type="entry name" value="GGDEF"/>
    <property type="match status" value="1"/>
</dbReference>
<dbReference type="Gene3D" id="3.30.70.270">
    <property type="match status" value="1"/>
</dbReference>
<reference evidence="5" key="1">
    <citation type="submission" date="2022-10" db="EMBL/GenBank/DDBJ databases">
        <title>Hoeflea sp. G2-23, isolated from marine algae.</title>
        <authorList>
            <person name="Kristyanto S."/>
            <person name="Kim J.M."/>
            <person name="Jeon C.O."/>
        </authorList>
    </citation>
    <scope>NUCLEOTIDE SEQUENCE</scope>
    <source>
        <strain evidence="5">G2-23</strain>
    </source>
</reference>
<dbReference type="Gene3D" id="3.30.450.20">
    <property type="entry name" value="PAS domain"/>
    <property type="match status" value="3"/>
</dbReference>
<evidence type="ECO:0000259" key="4">
    <source>
        <dbReference type="PROSITE" id="PS50887"/>
    </source>
</evidence>
<proteinExistence type="predicted"/>
<dbReference type="InterPro" id="IPR013767">
    <property type="entry name" value="PAS_fold"/>
</dbReference>
<dbReference type="PROSITE" id="PS50887">
    <property type="entry name" value="GGDEF"/>
    <property type="match status" value="1"/>
</dbReference>
<dbReference type="PANTHER" id="PTHR44757:SF4">
    <property type="entry name" value="DIGUANYLATE CYCLASE DGCE-RELATED"/>
    <property type="match status" value="1"/>
</dbReference>
<dbReference type="InterPro" id="IPR029787">
    <property type="entry name" value="Nucleotide_cyclase"/>
</dbReference>
<name>A0ABT3ZF48_9HYPH</name>
<comment type="caution">
    <text evidence="5">The sequence shown here is derived from an EMBL/GenBank/DDBJ whole genome shotgun (WGS) entry which is preliminary data.</text>
</comment>
<feature type="domain" description="GGDEF" evidence="4">
    <location>
        <begin position="416"/>
        <end position="549"/>
    </location>
</feature>
<dbReference type="NCBIfam" id="TIGR00254">
    <property type="entry name" value="GGDEF"/>
    <property type="match status" value="1"/>
</dbReference>
<dbReference type="SUPFAM" id="SSF55073">
    <property type="entry name" value="Nucleotide cyclase"/>
    <property type="match status" value="1"/>
</dbReference>
<gene>
    <name evidence="5" type="ORF">OEG84_22590</name>
</gene>
<dbReference type="Pfam" id="PF00990">
    <property type="entry name" value="GGDEF"/>
    <property type="match status" value="1"/>
</dbReference>
<dbReference type="PROSITE" id="PS50112">
    <property type="entry name" value="PAS"/>
    <property type="match status" value="1"/>
</dbReference>
<dbReference type="InterPro" id="IPR000160">
    <property type="entry name" value="GGDEF_dom"/>
</dbReference>
<dbReference type="InterPro" id="IPR043128">
    <property type="entry name" value="Rev_trsase/Diguanyl_cyclase"/>
</dbReference>
<feature type="domain" description="PAC" evidence="2">
    <location>
        <begin position="89"/>
        <end position="142"/>
    </location>
</feature>
<dbReference type="NCBIfam" id="TIGR00229">
    <property type="entry name" value="sensory_box"/>
    <property type="match status" value="3"/>
</dbReference>
<evidence type="ECO:0000259" key="2">
    <source>
        <dbReference type="PROSITE" id="PS50113"/>
    </source>
</evidence>
<dbReference type="InterPro" id="IPR013655">
    <property type="entry name" value="PAS_fold_3"/>
</dbReference>
<dbReference type="SMART" id="SM00086">
    <property type="entry name" value="PAC"/>
    <property type="match status" value="3"/>
</dbReference>
<evidence type="ECO:0000259" key="1">
    <source>
        <dbReference type="PROSITE" id="PS50112"/>
    </source>
</evidence>
<dbReference type="Gene3D" id="2.10.70.100">
    <property type="match status" value="1"/>
</dbReference>
<accession>A0ABT3ZF48</accession>
<dbReference type="SUPFAM" id="SSF141868">
    <property type="entry name" value="EAL domain-like"/>
    <property type="match status" value="1"/>
</dbReference>
<dbReference type="PROSITE" id="PS50883">
    <property type="entry name" value="EAL"/>
    <property type="match status" value="1"/>
</dbReference>
<dbReference type="PROSITE" id="PS50113">
    <property type="entry name" value="PAC"/>
    <property type="match status" value="2"/>
</dbReference>
<dbReference type="PANTHER" id="PTHR44757">
    <property type="entry name" value="DIGUANYLATE CYCLASE DGCP"/>
    <property type="match status" value="1"/>
</dbReference>
<evidence type="ECO:0000313" key="5">
    <source>
        <dbReference type="EMBL" id="MCY0150414.1"/>
    </source>
</evidence>
<dbReference type="SUPFAM" id="SSF55785">
    <property type="entry name" value="PYP-like sensor domain (PAS domain)"/>
    <property type="match status" value="3"/>
</dbReference>
<dbReference type="InterPro" id="IPR001633">
    <property type="entry name" value="EAL_dom"/>
</dbReference>
<dbReference type="InterPro" id="IPR000700">
    <property type="entry name" value="PAS-assoc_C"/>
</dbReference>
<dbReference type="SMART" id="SM00091">
    <property type="entry name" value="PAS"/>
    <property type="match status" value="3"/>
</dbReference>
<dbReference type="CDD" id="cd00130">
    <property type="entry name" value="PAS"/>
    <property type="match status" value="3"/>
</dbReference>